<evidence type="ECO:0000313" key="1">
    <source>
        <dbReference type="EMBL" id="CCD53996.1"/>
    </source>
</evidence>
<evidence type="ECO:0000313" key="2">
    <source>
        <dbReference type="Proteomes" id="UP000008177"/>
    </source>
</evidence>
<protein>
    <submittedName>
        <fullName evidence="1">Uncharacterized protein</fullName>
    </submittedName>
</protein>
<accession>G2YQU8</accession>
<dbReference type="AlphaFoldDB" id="G2YQU8"/>
<reference evidence="2" key="1">
    <citation type="journal article" date="2011" name="PLoS Genet.">
        <title>Genomic analysis of the necrotrophic fungal pathogens Sclerotinia sclerotiorum and Botrytis cinerea.</title>
        <authorList>
            <person name="Amselem J."/>
            <person name="Cuomo C.A."/>
            <person name="van Kan J.A."/>
            <person name="Viaud M."/>
            <person name="Benito E.P."/>
            <person name="Couloux A."/>
            <person name="Coutinho P.M."/>
            <person name="de Vries R.P."/>
            <person name="Dyer P.S."/>
            <person name="Fillinger S."/>
            <person name="Fournier E."/>
            <person name="Gout L."/>
            <person name="Hahn M."/>
            <person name="Kohn L."/>
            <person name="Lapalu N."/>
            <person name="Plummer K.M."/>
            <person name="Pradier J.M."/>
            <person name="Quevillon E."/>
            <person name="Sharon A."/>
            <person name="Simon A."/>
            <person name="ten Have A."/>
            <person name="Tudzynski B."/>
            <person name="Tudzynski P."/>
            <person name="Wincker P."/>
            <person name="Andrew M."/>
            <person name="Anthouard V."/>
            <person name="Beever R.E."/>
            <person name="Beffa R."/>
            <person name="Benoit I."/>
            <person name="Bouzid O."/>
            <person name="Brault B."/>
            <person name="Chen Z."/>
            <person name="Choquer M."/>
            <person name="Collemare J."/>
            <person name="Cotton P."/>
            <person name="Danchin E.G."/>
            <person name="Da Silva C."/>
            <person name="Gautier A."/>
            <person name="Giraud C."/>
            <person name="Giraud T."/>
            <person name="Gonzalez C."/>
            <person name="Grossetete S."/>
            <person name="Guldener U."/>
            <person name="Henrissat B."/>
            <person name="Howlett B.J."/>
            <person name="Kodira C."/>
            <person name="Kretschmer M."/>
            <person name="Lappartient A."/>
            <person name="Leroch M."/>
            <person name="Levis C."/>
            <person name="Mauceli E."/>
            <person name="Neuveglise C."/>
            <person name="Oeser B."/>
            <person name="Pearson M."/>
            <person name="Poulain J."/>
            <person name="Poussereau N."/>
            <person name="Quesneville H."/>
            <person name="Rascle C."/>
            <person name="Schumacher J."/>
            <person name="Segurens B."/>
            <person name="Sexton A."/>
            <person name="Silva E."/>
            <person name="Sirven C."/>
            <person name="Soanes D.M."/>
            <person name="Talbot N.J."/>
            <person name="Templeton M."/>
            <person name="Yandava C."/>
            <person name="Yarden O."/>
            <person name="Zeng Q."/>
            <person name="Rollins J.A."/>
            <person name="Lebrun M.H."/>
            <person name="Dickman M."/>
        </authorList>
    </citation>
    <scope>NUCLEOTIDE SEQUENCE [LARGE SCALE GENOMIC DNA]</scope>
    <source>
        <strain evidence="2">T4</strain>
    </source>
</reference>
<dbReference type="HOGENOM" id="CLU_2996322_0_0_1"/>
<dbReference type="InParanoid" id="G2YQU8"/>
<dbReference type="EMBL" id="FQ790349">
    <property type="protein sequence ID" value="CCD53996.1"/>
    <property type="molecule type" value="Genomic_DNA"/>
</dbReference>
<proteinExistence type="predicted"/>
<name>G2YQU8_BOTF4</name>
<sequence length="57" mass="6602">MLCKYYERRPMFRKWIHTSAVGGIYKPIFSLTPQICIHTKYSVTVLAFGNTSTYANP</sequence>
<dbReference type="Proteomes" id="UP000008177">
    <property type="component" value="Unplaced contigs"/>
</dbReference>
<gene>
    <name evidence="1" type="ORF">BofuT4_uP131760.1</name>
</gene>
<organism evidence="1 2">
    <name type="scientific">Botryotinia fuckeliana (strain T4)</name>
    <name type="common">Noble rot fungus</name>
    <name type="synonym">Botrytis cinerea</name>
    <dbReference type="NCBI Taxonomy" id="999810"/>
    <lineage>
        <taxon>Eukaryota</taxon>
        <taxon>Fungi</taxon>
        <taxon>Dikarya</taxon>
        <taxon>Ascomycota</taxon>
        <taxon>Pezizomycotina</taxon>
        <taxon>Leotiomycetes</taxon>
        <taxon>Helotiales</taxon>
        <taxon>Sclerotiniaceae</taxon>
        <taxon>Botrytis</taxon>
    </lineage>
</organism>